<organism evidence="2 3">
    <name type="scientific">Portunus trituberculatus</name>
    <name type="common">Swimming crab</name>
    <name type="synonym">Neptunus trituberculatus</name>
    <dbReference type="NCBI Taxonomy" id="210409"/>
    <lineage>
        <taxon>Eukaryota</taxon>
        <taxon>Metazoa</taxon>
        <taxon>Ecdysozoa</taxon>
        <taxon>Arthropoda</taxon>
        <taxon>Crustacea</taxon>
        <taxon>Multicrustacea</taxon>
        <taxon>Malacostraca</taxon>
        <taxon>Eumalacostraca</taxon>
        <taxon>Eucarida</taxon>
        <taxon>Decapoda</taxon>
        <taxon>Pleocyemata</taxon>
        <taxon>Brachyura</taxon>
        <taxon>Eubrachyura</taxon>
        <taxon>Portunoidea</taxon>
        <taxon>Portunidae</taxon>
        <taxon>Portuninae</taxon>
        <taxon>Portunus</taxon>
    </lineage>
</organism>
<proteinExistence type="predicted"/>
<comment type="caution">
    <text evidence="2">The sequence shown here is derived from an EMBL/GenBank/DDBJ whole genome shotgun (WGS) entry which is preliminary data.</text>
</comment>
<evidence type="ECO:0000313" key="2">
    <source>
        <dbReference type="EMBL" id="MPD06774.1"/>
    </source>
</evidence>
<reference evidence="2 3" key="1">
    <citation type="submission" date="2019-05" db="EMBL/GenBank/DDBJ databases">
        <title>Another draft genome of Portunus trituberculatus and its Hox gene families provides insights of decapod evolution.</title>
        <authorList>
            <person name="Jeong J.-H."/>
            <person name="Song I."/>
            <person name="Kim S."/>
            <person name="Choi T."/>
            <person name="Kim D."/>
            <person name="Ryu S."/>
            <person name="Kim W."/>
        </authorList>
    </citation>
    <scope>NUCLEOTIDE SEQUENCE [LARGE SCALE GENOMIC DNA]</scope>
    <source>
        <tissue evidence="2">Muscle</tissue>
    </source>
</reference>
<keyword evidence="3" id="KW-1185">Reference proteome</keyword>
<dbReference type="Proteomes" id="UP000324222">
    <property type="component" value="Unassembled WGS sequence"/>
</dbReference>
<sequence>MQTSSRCLIKSLPEISDAQTQPPHSPSLLACIMPPSLSRRPDRGPTEAVFIPSPSGAREDVKREEQQTHDKASCHAALCVLSSQVTSLLSRVARHGAALGRLTSI</sequence>
<gene>
    <name evidence="2" type="ORF">E2C01_102602</name>
</gene>
<accession>A0A5B7KIQ6</accession>
<protein>
    <submittedName>
        <fullName evidence="2">Uncharacterized protein</fullName>
    </submittedName>
</protein>
<name>A0A5B7KIQ6_PORTR</name>
<dbReference type="EMBL" id="VSRR010152942">
    <property type="protein sequence ID" value="MPD06774.1"/>
    <property type="molecule type" value="Genomic_DNA"/>
</dbReference>
<feature type="region of interest" description="Disordered" evidence="1">
    <location>
        <begin position="36"/>
        <end position="68"/>
    </location>
</feature>
<dbReference type="PROSITE" id="PS51257">
    <property type="entry name" value="PROKAR_LIPOPROTEIN"/>
    <property type="match status" value="1"/>
</dbReference>
<evidence type="ECO:0000256" key="1">
    <source>
        <dbReference type="SAM" id="MobiDB-lite"/>
    </source>
</evidence>
<feature type="compositionally biased region" description="Basic and acidic residues" evidence="1">
    <location>
        <begin position="57"/>
        <end position="68"/>
    </location>
</feature>
<dbReference type="AlphaFoldDB" id="A0A5B7KIQ6"/>
<evidence type="ECO:0000313" key="3">
    <source>
        <dbReference type="Proteomes" id="UP000324222"/>
    </source>
</evidence>